<proteinExistence type="predicted"/>
<sequence length="51" mass="5848">MQSIIYREERECPECGVGERLSHHVYDDLSRRVNITESHGSQVTMTSLLLA</sequence>
<dbReference type="AlphaFoldDB" id="A0A5N6XBQ9"/>
<gene>
    <name evidence="1" type="ORF">BDV39DRAFT_170553</name>
</gene>
<reference evidence="2" key="1">
    <citation type="submission" date="2019-04" db="EMBL/GenBank/DDBJ databases">
        <title>Friends and foes A comparative genomics studyof 23 Aspergillus species from section Flavi.</title>
        <authorList>
            <consortium name="DOE Joint Genome Institute"/>
            <person name="Kjaerbolling I."/>
            <person name="Vesth T."/>
            <person name="Frisvad J.C."/>
            <person name="Nybo J.L."/>
            <person name="Theobald S."/>
            <person name="Kildgaard S."/>
            <person name="Isbrandt T."/>
            <person name="Kuo A."/>
            <person name="Sato A."/>
            <person name="Lyhne E.K."/>
            <person name="Kogle M.E."/>
            <person name="Wiebenga A."/>
            <person name="Kun R.S."/>
            <person name="Lubbers R.J."/>
            <person name="Makela M.R."/>
            <person name="Barry K."/>
            <person name="Chovatia M."/>
            <person name="Clum A."/>
            <person name="Daum C."/>
            <person name="Haridas S."/>
            <person name="He G."/>
            <person name="LaButti K."/>
            <person name="Lipzen A."/>
            <person name="Mondo S."/>
            <person name="Riley R."/>
            <person name="Salamov A."/>
            <person name="Simmons B.A."/>
            <person name="Magnuson J.K."/>
            <person name="Henrissat B."/>
            <person name="Mortensen U.H."/>
            <person name="Larsen T.O."/>
            <person name="Devries R.P."/>
            <person name="Grigoriev I.V."/>
            <person name="Machida M."/>
            <person name="Baker S.E."/>
            <person name="Andersen M.R."/>
        </authorList>
    </citation>
    <scope>NUCLEOTIDE SEQUENCE [LARGE SCALE GENOMIC DNA]</scope>
    <source>
        <strain evidence="2">CBS 130017</strain>
    </source>
</reference>
<dbReference type="EMBL" id="ML741774">
    <property type="protein sequence ID" value="KAE8330372.1"/>
    <property type="molecule type" value="Genomic_DNA"/>
</dbReference>
<evidence type="ECO:0000313" key="1">
    <source>
        <dbReference type="EMBL" id="KAE8330372.1"/>
    </source>
</evidence>
<accession>A0A5N6XBQ9</accession>
<evidence type="ECO:0000313" key="2">
    <source>
        <dbReference type="Proteomes" id="UP000325945"/>
    </source>
</evidence>
<organism evidence="1 2">
    <name type="scientific">Aspergillus sergii</name>
    <dbReference type="NCBI Taxonomy" id="1034303"/>
    <lineage>
        <taxon>Eukaryota</taxon>
        <taxon>Fungi</taxon>
        <taxon>Dikarya</taxon>
        <taxon>Ascomycota</taxon>
        <taxon>Pezizomycotina</taxon>
        <taxon>Eurotiomycetes</taxon>
        <taxon>Eurotiomycetidae</taxon>
        <taxon>Eurotiales</taxon>
        <taxon>Aspergillaceae</taxon>
        <taxon>Aspergillus</taxon>
        <taxon>Aspergillus subgen. Circumdati</taxon>
    </lineage>
</organism>
<protein>
    <submittedName>
        <fullName evidence="1">Uncharacterized protein</fullName>
    </submittedName>
</protein>
<keyword evidence="2" id="KW-1185">Reference proteome</keyword>
<name>A0A5N6XBQ9_9EURO</name>
<dbReference type="Proteomes" id="UP000325945">
    <property type="component" value="Unassembled WGS sequence"/>
</dbReference>